<dbReference type="GO" id="GO:0016042">
    <property type="term" value="P:lipid catabolic process"/>
    <property type="evidence" value="ECO:0007669"/>
    <property type="project" value="UniProtKB-KW"/>
</dbReference>
<dbReference type="Proteomes" id="UP000197138">
    <property type="component" value="Unassembled WGS sequence"/>
</dbReference>
<dbReference type="Gene3D" id="3.40.50.1110">
    <property type="entry name" value="SGNH hydrolase"/>
    <property type="match status" value="1"/>
</dbReference>
<dbReference type="SUPFAM" id="SSF52266">
    <property type="entry name" value="SGNH hydrolase"/>
    <property type="match status" value="1"/>
</dbReference>
<dbReference type="AlphaFoldDB" id="A0A218WJD4"/>
<keyword evidence="6" id="KW-0732">Signal</keyword>
<reference evidence="9" key="3">
    <citation type="journal article" date="2020" name="Plant Biotechnol. J.">
        <title>The pomegranate (Punica granatum L.) draft genome dissects genetic divergence between soft- and hard-seeded cultivars.</title>
        <authorList>
            <person name="Luo X."/>
            <person name="Li H."/>
            <person name="Wu Z."/>
            <person name="Yao W."/>
            <person name="Zhao P."/>
            <person name="Cao D."/>
            <person name="Yu H."/>
            <person name="Li K."/>
            <person name="Poudel K."/>
            <person name="Zhao D."/>
            <person name="Zhang F."/>
            <person name="Xia X."/>
            <person name="Chen L."/>
            <person name="Wang Q."/>
            <person name="Jing D."/>
            <person name="Cao S."/>
        </authorList>
    </citation>
    <scope>NUCLEOTIDE SEQUENCE [LARGE SCALE GENOMIC DNA]</scope>
</reference>
<keyword evidence="9" id="KW-1185">Reference proteome</keyword>
<dbReference type="Proteomes" id="UP000515151">
    <property type="component" value="Chromosome 1"/>
</dbReference>
<evidence type="ECO:0000256" key="1">
    <source>
        <dbReference type="ARBA" id="ARBA00008668"/>
    </source>
</evidence>
<keyword evidence="4" id="KW-0443">Lipid metabolism</keyword>
<dbReference type="EMBL" id="MTKT01004293">
    <property type="protein sequence ID" value="OWM72152.1"/>
    <property type="molecule type" value="Genomic_DNA"/>
</dbReference>
<dbReference type="InterPro" id="IPR051058">
    <property type="entry name" value="GDSL_Est/Lipase"/>
</dbReference>
<evidence type="ECO:0000256" key="6">
    <source>
        <dbReference type="SAM" id="SignalP"/>
    </source>
</evidence>
<proteinExistence type="inferred from homology"/>
<dbReference type="RefSeq" id="XP_031382380.1">
    <property type="nucleotide sequence ID" value="XM_031526520.1"/>
</dbReference>
<gene>
    <name evidence="10" type="primary">LOC116196661</name>
    <name evidence="7" type="ORF">CDL15_Pgr018035</name>
</gene>
<evidence type="ECO:0000256" key="5">
    <source>
        <dbReference type="SAM" id="MobiDB-lite"/>
    </source>
</evidence>
<dbReference type="InterPro" id="IPR036514">
    <property type="entry name" value="SGNH_hydro_sf"/>
</dbReference>
<comment type="similarity">
    <text evidence="1">Belongs to the 'GDSL' lipolytic enzyme family.</text>
</comment>
<evidence type="ECO:0000313" key="7">
    <source>
        <dbReference type="EMBL" id="OWM72152.1"/>
    </source>
</evidence>
<keyword evidence="3" id="KW-0442">Lipid degradation</keyword>
<dbReference type="PANTHER" id="PTHR45648">
    <property type="entry name" value="GDSL LIPASE/ACYLHYDROLASE FAMILY PROTEIN (AFU_ORTHOLOGUE AFUA_4G14700)"/>
    <property type="match status" value="1"/>
</dbReference>
<accession>A0A218WJD4</accession>
<feature type="region of interest" description="Disordered" evidence="5">
    <location>
        <begin position="44"/>
        <end position="66"/>
    </location>
</feature>
<dbReference type="OrthoDB" id="1600564at2759"/>
<keyword evidence="2" id="KW-0378">Hydrolase</keyword>
<feature type="chain" id="PRO_5044568972" evidence="6">
    <location>
        <begin position="21"/>
        <end position="412"/>
    </location>
</feature>
<reference evidence="10" key="4">
    <citation type="submission" date="2025-04" db="UniProtKB">
        <authorList>
            <consortium name="RefSeq"/>
        </authorList>
    </citation>
    <scope>IDENTIFICATION</scope>
    <source>
        <tissue evidence="10">Leaf</tissue>
    </source>
</reference>
<evidence type="ECO:0000256" key="3">
    <source>
        <dbReference type="ARBA" id="ARBA00022963"/>
    </source>
</evidence>
<organism evidence="7 8">
    <name type="scientific">Punica granatum</name>
    <name type="common">Pomegranate</name>
    <dbReference type="NCBI Taxonomy" id="22663"/>
    <lineage>
        <taxon>Eukaryota</taxon>
        <taxon>Viridiplantae</taxon>
        <taxon>Streptophyta</taxon>
        <taxon>Embryophyta</taxon>
        <taxon>Tracheophyta</taxon>
        <taxon>Spermatophyta</taxon>
        <taxon>Magnoliopsida</taxon>
        <taxon>eudicotyledons</taxon>
        <taxon>Gunneridae</taxon>
        <taxon>Pentapetalae</taxon>
        <taxon>rosids</taxon>
        <taxon>malvids</taxon>
        <taxon>Myrtales</taxon>
        <taxon>Lythraceae</taxon>
        <taxon>Punica</taxon>
    </lineage>
</organism>
<reference evidence="8" key="1">
    <citation type="journal article" date="2017" name="Plant J.">
        <title>The pomegranate (Punica granatum L.) genome and the genomics of punicalagin biosynthesis.</title>
        <authorList>
            <person name="Qin G."/>
            <person name="Xu C."/>
            <person name="Ming R."/>
            <person name="Tang H."/>
            <person name="Guyot R."/>
            <person name="Kramer E.M."/>
            <person name="Hu Y."/>
            <person name="Yi X."/>
            <person name="Qi Y."/>
            <person name="Xu X."/>
            <person name="Gao Z."/>
            <person name="Pan H."/>
            <person name="Jian J."/>
            <person name="Tian Y."/>
            <person name="Yue Z."/>
            <person name="Xu Y."/>
        </authorList>
    </citation>
    <scope>NUCLEOTIDE SEQUENCE [LARGE SCALE GENOMIC DNA]</scope>
    <source>
        <strain evidence="8">cv. Dabenzi</strain>
    </source>
</reference>
<dbReference type="InterPro" id="IPR035669">
    <property type="entry name" value="SGNH_plant_lipase-like"/>
</dbReference>
<evidence type="ECO:0000313" key="8">
    <source>
        <dbReference type="Proteomes" id="UP000197138"/>
    </source>
</evidence>
<dbReference type="CDD" id="cd01837">
    <property type="entry name" value="SGNH_plant_lipase_like"/>
    <property type="match status" value="1"/>
</dbReference>
<evidence type="ECO:0000313" key="10">
    <source>
        <dbReference type="RefSeq" id="XP_031382380.1"/>
    </source>
</evidence>
<evidence type="ECO:0000313" key="9">
    <source>
        <dbReference type="Proteomes" id="UP000515151"/>
    </source>
</evidence>
<dbReference type="InterPro" id="IPR001087">
    <property type="entry name" value="GDSL"/>
</dbReference>
<dbReference type="GO" id="GO:0016788">
    <property type="term" value="F:hydrolase activity, acting on ester bonds"/>
    <property type="evidence" value="ECO:0007669"/>
    <property type="project" value="InterPro"/>
</dbReference>
<dbReference type="Pfam" id="PF00657">
    <property type="entry name" value="Lipase_GDSL"/>
    <property type="match status" value="1"/>
</dbReference>
<feature type="signal peptide" evidence="6">
    <location>
        <begin position="1"/>
        <end position="20"/>
    </location>
</feature>
<dbReference type="GeneID" id="116196661"/>
<dbReference type="PANTHER" id="PTHR45648:SF13">
    <property type="entry name" value="OS02G0290900 PROTEIN"/>
    <property type="match status" value="1"/>
</dbReference>
<evidence type="ECO:0000256" key="2">
    <source>
        <dbReference type="ARBA" id="ARBA00022801"/>
    </source>
</evidence>
<evidence type="ECO:0000256" key="4">
    <source>
        <dbReference type="ARBA" id="ARBA00023098"/>
    </source>
</evidence>
<reference evidence="7" key="2">
    <citation type="submission" date="2017-06" db="EMBL/GenBank/DDBJ databases">
        <title>The pomegranate genome and the genomics of punicalagin biosynthesis.</title>
        <authorList>
            <person name="Xu C."/>
        </authorList>
    </citation>
    <scope>NUCLEOTIDE SEQUENCE [LARGE SCALE GENOMIC DNA]</scope>
    <source>
        <tissue evidence="7">Fresh leaf</tissue>
    </source>
</reference>
<name>A0A218WJD4_PUNGR</name>
<protein>
    <submittedName>
        <fullName evidence="10">GDSL esterase/lipase At5g08460</fullName>
    </submittedName>
</protein>
<sequence length="412" mass="45553">MSISLPLLLFFIVVVTSGAATDLPMTAAADLPFPNELAKTLSQTPTNFTLPPISQSPQPSAPAPAPPLPGPLVPALFVLGDSSVDCGTNNFLGTFARADRPPYGRDFDTHSPTGRFSNGRIPVDYLALKLGLPFVPSYLGQTGSIKDMMHGVNFASAASGIIFSSGSELGQHVSFSQQVQQLADTVQHFILQMGEDSTAKLISQSVVYISIGVNDYIHYYLQNESGVQKLYLPWGFAQFLASNVRQEIKNLHNMFVRRFVVMGLAPIGCAPHYLWEYNSEEGECIEEINDEVMEFNLVMRRMVWELNRDLPDGKVIFCDVFEGSMDIMKNHERYGFEVTSDACCGLGRYNGWIMCLSPEMACVNASSHIWWDQFHPTDAVNAILADNVWNGSHTNMCYPMNLEQMVAQTGRP</sequence>